<feature type="domain" description="Histidine kinase" evidence="15">
    <location>
        <begin position="285"/>
        <end position="500"/>
    </location>
</feature>
<dbReference type="SUPFAM" id="SSF158472">
    <property type="entry name" value="HAMP domain-like"/>
    <property type="match status" value="1"/>
</dbReference>
<keyword evidence="13 14" id="KW-0472">Membrane</keyword>
<evidence type="ECO:0000256" key="7">
    <source>
        <dbReference type="ARBA" id="ARBA00022692"/>
    </source>
</evidence>
<keyword evidence="4" id="KW-1003">Cell membrane</keyword>
<organism evidence="17 18">
    <name type="scientific">Subdoligranulum variabile</name>
    <dbReference type="NCBI Taxonomy" id="214851"/>
    <lineage>
        <taxon>Bacteria</taxon>
        <taxon>Bacillati</taxon>
        <taxon>Bacillota</taxon>
        <taxon>Clostridia</taxon>
        <taxon>Eubacteriales</taxon>
        <taxon>Oscillospiraceae</taxon>
        <taxon>Subdoligranulum</taxon>
    </lineage>
</organism>
<dbReference type="SUPFAM" id="SSF55874">
    <property type="entry name" value="ATPase domain of HSP90 chaperone/DNA topoisomerase II/histidine kinase"/>
    <property type="match status" value="1"/>
</dbReference>
<feature type="domain" description="HAMP" evidence="16">
    <location>
        <begin position="225"/>
        <end position="277"/>
    </location>
</feature>
<evidence type="ECO:0000256" key="6">
    <source>
        <dbReference type="ARBA" id="ARBA00022679"/>
    </source>
</evidence>
<dbReference type="CDD" id="cd06225">
    <property type="entry name" value="HAMP"/>
    <property type="match status" value="1"/>
</dbReference>
<dbReference type="PANTHER" id="PTHR45528">
    <property type="entry name" value="SENSOR HISTIDINE KINASE CPXA"/>
    <property type="match status" value="1"/>
</dbReference>
<dbReference type="PRINTS" id="PR00344">
    <property type="entry name" value="BCTRLSENSOR"/>
</dbReference>
<evidence type="ECO:0000256" key="3">
    <source>
        <dbReference type="ARBA" id="ARBA00012438"/>
    </source>
</evidence>
<dbReference type="PROSITE" id="PS50885">
    <property type="entry name" value="HAMP"/>
    <property type="match status" value="1"/>
</dbReference>
<proteinExistence type="predicted"/>
<evidence type="ECO:0000256" key="9">
    <source>
        <dbReference type="ARBA" id="ARBA00022777"/>
    </source>
</evidence>
<evidence type="ECO:0000313" key="17">
    <source>
        <dbReference type="EMBL" id="MBS5333427.1"/>
    </source>
</evidence>
<dbReference type="SMART" id="SM00388">
    <property type="entry name" value="HisKA"/>
    <property type="match status" value="1"/>
</dbReference>
<dbReference type="PANTHER" id="PTHR45528:SF1">
    <property type="entry name" value="SENSOR HISTIDINE KINASE CPXA"/>
    <property type="match status" value="1"/>
</dbReference>
<comment type="catalytic activity">
    <reaction evidence="1">
        <text>ATP + protein L-histidine = ADP + protein N-phospho-L-histidine.</text>
        <dbReference type="EC" id="2.7.13.3"/>
    </reaction>
</comment>
<evidence type="ECO:0000256" key="8">
    <source>
        <dbReference type="ARBA" id="ARBA00022741"/>
    </source>
</evidence>
<feature type="transmembrane region" description="Helical" evidence="14">
    <location>
        <begin position="204"/>
        <end position="223"/>
    </location>
</feature>
<evidence type="ECO:0000256" key="11">
    <source>
        <dbReference type="ARBA" id="ARBA00022989"/>
    </source>
</evidence>
<gene>
    <name evidence="17" type="ORF">KHY36_12975</name>
</gene>
<dbReference type="InterPro" id="IPR005467">
    <property type="entry name" value="His_kinase_dom"/>
</dbReference>
<evidence type="ECO:0000256" key="12">
    <source>
        <dbReference type="ARBA" id="ARBA00023012"/>
    </source>
</evidence>
<dbReference type="InterPro" id="IPR003594">
    <property type="entry name" value="HATPase_dom"/>
</dbReference>
<evidence type="ECO:0000256" key="4">
    <source>
        <dbReference type="ARBA" id="ARBA00022475"/>
    </source>
</evidence>
<keyword evidence="10" id="KW-0067">ATP-binding</keyword>
<evidence type="ECO:0000259" key="16">
    <source>
        <dbReference type="PROSITE" id="PS50885"/>
    </source>
</evidence>
<dbReference type="CDD" id="cd00082">
    <property type="entry name" value="HisKA"/>
    <property type="match status" value="1"/>
</dbReference>
<dbReference type="PROSITE" id="PS50109">
    <property type="entry name" value="HIS_KIN"/>
    <property type="match status" value="1"/>
</dbReference>
<dbReference type="SUPFAM" id="SSF47384">
    <property type="entry name" value="Homodimeric domain of signal transducing histidine kinase"/>
    <property type="match status" value="1"/>
</dbReference>
<dbReference type="Gene3D" id="3.30.565.10">
    <property type="entry name" value="Histidine kinase-like ATPase, C-terminal domain"/>
    <property type="match status" value="1"/>
</dbReference>
<keyword evidence="8" id="KW-0547">Nucleotide-binding</keyword>
<dbReference type="SMART" id="SM00304">
    <property type="entry name" value="HAMP"/>
    <property type="match status" value="1"/>
</dbReference>
<reference evidence="17" key="1">
    <citation type="submission" date="2021-02" db="EMBL/GenBank/DDBJ databases">
        <title>Infant gut strain persistence is associated with maternal origin, phylogeny, and functional potential including surface adhesion and iron acquisition.</title>
        <authorList>
            <person name="Lou Y.C."/>
        </authorList>
    </citation>
    <scope>NUCLEOTIDE SEQUENCE</scope>
    <source>
        <strain evidence="17">L3_101_000M1_dasL3_101_000M1_concoct_87</strain>
    </source>
</reference>
<dbReference type="Proteomes" id="UP000759273">
    <property type="component" value="Unassembled WGS sequence"/>
</dbReference>
<comment type="caution">
    <text evidence="17">The sequence shown here is derived from an EMBL/GenBank/DDBJ whole genome shotgun (WGS) entry which is preliminary data.</text>
</comment>
<dbReference type="SMART" id="SM00387">
    <property type="entry name" value="HATPase_c"/>
    <property type="match status" value="1"/>
</dbReference>
<dbReference type="EC" id="2.7.13.3" evidence="3"/>
<keyword evidence="5" id="KW-0597">Phosphoprotein</keyword>
<dbReference type="InterPro" id="IPR036890">
    <property type="entry name" value="HATPase_C_sf"/>
</dbReference>
<evidence type="ECO:0000256" key="5">
    <source>
        <dbReference type="ARBA" id="ARBA00022553"/>
    </source>
</evidence>
<dbReference type="FunFam" id="1.10.287.130:FF:000001">
    <property type="entry name" value="Two-component sensor histidine kinase"/>
    <property type="match status" value="1"/>
</dbReference>
<dbReference type="GO" id="GO:0005886">
    <property type="term" value="C:plasma membrane"/>
    <property type="evidence" value="ECO:0007669"/>
    <property type="project" value="UniProtKB-SubCell"/>
</dbReference>
<keyword evidence="6" id="KW-0808">Transferase</keyword>
<dbReference type="Gene3D" id="6.10.340.10">
    <property type="match status" value="1"/>
</dbReference>
<evidence type="ECO:0000313" key="18">
    <source>
        <dbReference type="Proteomes" id="UP000759273"/>
    </source>
</evidence>
<keyword evidence="12" id="KW-0902">Two-component regulatory system</keyword>
<evidence type="ECO:0000259" key="15">
    <source>
        <dbReference type="PROSITE" id="PS50109"/>
    </source>
</evidence>
<sequence length="502" mass="55703">MRKPNTPKKPFALSIRWQLMLFIGGITLFTLLLVWGIITYALAPQYNRNIRNKLDAKAAAITALIDQSDSAISNRSYLGLTLNEDFWDGVSETFQDKKINVDSCCVDFSDTTLRCLKAYESMYPCLLHESTGAFDGAFGYNVDTHVAIQLRQKLFQNGELYQIVKVGSTMQMCVGRLSADGQYGVIVSTSLAQITTAAEVLRSILGPVALLLLVLDLLFAMLFSRWFTNPIRKLSNGAQEIAAGNYDVAIKVEHHDEIGHLAEDFNYMAAEVKRSAQLEKDILANVSHDLRTPLTLIKGYAETVRDLTGSDDAKRTEQCNIIVDETDRLSTLVNSVMELSKVQSGAEKPNLVDFDMSELCFEVAGRYDALCDKNHWKLDLQADDACPVSADPAMMERVLHNLLGNAFHHIGADGVVVLRAIPQEKGCRIEIEDHGPGIPPEDLPYIFDRYYRARQDSGRTGTGLGLSITKAILQQHGFAFGVNSAVGKGSTFWFEMVDTRNK</sequence>
<evidence type="ECO:0000256" key="14">
    <source>
        <dbReference type="SAM" id="Phobius"/>
    </source>
</evidence>
<evidence type="ECO:0000256" key="2">
    <source>
        <dbReference type="ARBA" id="ARBA00004651"/>
    </source>
</evidence>
<keyword evidence="11 14" id="KW-1133">Transmembrane helix</keyword>
<evidence type="ECO:0000256" key="13">
    <source>
        <dbReference type="ARBA" id="ARBA00023136"/>
    </source>
</evidence>
<protein>
    <recommendedName>
        <fullName evidence="3">histidine kinase</fullName>
        <ecNumber evidence="3">2.7.13.3</ecNumber>
    </recommendedName>
</protein>
<dbReference type="Pfam" id="PF02518">
    <property type="entry name" value="HATPase_c"/>
    <property type="match status" value="1"/>
</dbReference>
<dbReference type="Pfam" id="PF00512">
    <property type="entry name" value="HisKA"/>
    <property type="match status" value="1"/>
</dbReference>
<dbReference type="InterPro" id="IPR036097">
    <property type="entry name" value="HisK_dim/P_sf"/>
</dbReference>
<evidence type="ECO:0000256" key="1">
    <source>
        <dbReference type="ARBA" id="ARBA00000085"/>
    </source>
</evidence>
<evidence type="ECO:0000256" key="10">
    <source>
        <dbReference type="ARBA" id="ARBA00022840"/>
    </source>
</evidence>
<comment type="subcellular location">
    <subcellularLocation>
        <location evidence="2">Cell membrane</location>
        <topology evidence="2">Multi-pass membrane protein</topology>
    </subcellularLocation>
</comment>
<dbReference type="CDD" id="cd00075">
    <property type="entry name" value="HATPase"/>
    <property type="match status" value="1"/>
</dbReference>
<dbReference type="InterPro" id="IPR003661">
    <property type="entry name" value="HisK_dim/P_dom"/>
</dbReference>
<dbReference type="Gene3D" id="1.10.287.130">
    <property type="match status" value="1"/>
</dbReference>
<dbReference type="GO" id="GO:0005524">
    <property type="term" value="F:ATP binding"/>
    <property type="evidence" value="ECO:0007669"/>
    <property type="project" value="UniProtKB-KW"/>
</dbReference>
<dbReference type="EMBL" id="JAGZGG010000041">
    <property type="protein sequence ID" value="MBS5333427.1"/>
    <property type="molecule type" value="Genomic_DNA"/>
</dbReference>
<dbReference type="InterPro" id="IPR050398">
    <property type="entry name" value="HssS/ArlS-like"/>
</dbReference>
<keyword evidence="7 14" id="KW-0812">Transmembrane</keyword>
<accession>A0A943HKJ4</accession>
<keyword evidence="9 17" id="KW-0418">Kinase</keyword>
<dbReference type="AlphaFoldDB" id="A0A943HKJ4"/>
<dbReference type="GO" id="GO:0000155">
    <property type="term" value="F:phosphorelay sensor kinase activity"/>
    <property type="evidence" value="ECO:0007669"/>
    <property type="project" value="InterPro"/>
</dbReference>
<feature type="transmembrane region" description="Helical" evidence="14">
    <location>
        <begin position="21"/>
        <end position="43"/>
    </location>
</feature>
<dbReference type="InterPro" id="IPR004358">
    <property type="entry name" value="Sig_transdc_His_kin-like_C"/>
</dbReference>
<dbReference type="Pfam" id="PF00672">
    <property type="entry name" value="HAMP"/>
    <property type="match status" value="1"/>
</dbReference>
<name>A0A943HKJ4_9FIRM</name>
<dbReference type="InterPro" id="IPR003660">
    <property type="entry name" value="HAMP_dom"/>
</dbReference>